<evidence type="ECO:0000256" key="12">
    <source>
        <dbReference type="PROSITE-ProRule" id="PRU01360"/>
    </source>
</evidence>
<dbReference type="InterPro" id="IPR012910">
    <property type="entry name" value="Plug_dom"/>
</dbReference>
<evidence type="ECO:0000313" key="18">
    <source>
        <dbReference type="EMBL" id="GHD26146.1"/>
    </source>
</evidence>
<dbReference type="Proteomes" id="UP000644693">
    <property type="component" value="Unassembled WGS sequence"/>
</dbReference>
<organism evidence="18 19">
    <name type="scientific">Parahalioglobus pacificus</name>
    <dbReference type="NCBI Taxonomy" id="930806"/>
    <lineage>
        <taxon>Bacteria</taxon>
        <taxon>Pseudomonadati</taxon>
        <taxon>Pseudomonadota</taxon>
        <taxon>Gammaproteobacteria</taxon>
        <taxon>Cellvibrionales</taxon>
        <taxon>Halieaceae</taxon>
        <taxon>Parahalioglobus</taxon>
    </lineage>
</organism>
<keyword evidence="9 14" id="KW-0798">TonB box</keyword>
<proteinExistence type="inferred from homology"/>
<keyword evidence="8" id="KW-0406">Ion transport</keyword>
<keyword evidence="19" id="KW-1185">Reference proteome</keyword>
<dbReference type="Gene3D" id="2.40.170.20">
    <property type="entry name" value="TonB-dependent receptor, beta-barrel domain"/>
    <property type="match status" value="1"/>
</dbReference>
<gene>
    <name evidence="18" type="ORF">GCM10007053_02740</name>
</gene>
<reference evidence="18" key="1">
    <citation type="journal article" date="2014" name="Int. J. Syst. Evol. Microbiol.">
        <title>Complete genome sequence of Corynebacterium casei LMG S-19264T (=DSM 44701T), isolated from a smear-ripened cheese.</title>
        <authorList>
            <consortium name="US DOE Joint Genome Institute (JGI-PGF)"/>
            <person name="Walter F."/>
            <person name="Albersmeier A."/>
            <person name="Kalinowski J."/>
            <person name="Ruckert C."/>
        </authorList>
    </citation>
    <scope>NUCLEOTIDE SEQUENCE</scope>
    <source>
        <strain evidence="18">KCTC 23430</strain>
    </source>
</reference>
<feature type="short sequence motif" description="TonB C-terminal box" evidence="13">
    <location>
        <begin position="692"/>
        <end position="709"/>
    </location>
</feature>
<evidence type="ECO:0000313" key="19">
    <source>
        <dbReference type="Proteomes" id="UP000644693"/>
    </source>
</evidence>
<dbReference type="GO" id="GO:0009279">
    <property type="term" value="C:cell outer membrane"/>
    <property type="evidence" value="ECO:0007669"/>
    <property type="project" value="UniProtKB-SubCell"/>
</dbReference>
<comment type="similarity">
    <text evidence="12 14">Belongs to the TonB-dependent receptor family.</text>
</comment>
<comment type="caution">
    <text evidence="18">The sequence shown here is derived from an EMBL/GenBank/DDBJ whole genome shotgun (WGS) entry which is preliminary data.</text>
</comment>
<evidence type="ECO:0000256" key="2">
    <source>
        <dbReference type="ARBA" id="ARBA00022448"/>
    </source>
</evidence>
<dbReference type="PANTHER" id="PTHR32552:SF81">
    <property type="entry name" value="TONB-DEPENDENT OUTER MEMBRANE RECEPTOR"/>
    <property type="match status" value="1"/>
</dbReference>
<feature type="domain" description="TonB-dependent receptor plug" evidence="17">
    <location>
        <begin position="47"/>
        <end position="153"/>
    </location>
</feature>
<sequence length="709" mass="78344">MTRRSILAQSVSLASALTAASALTQAQPESPMLEEIVVTAEFRDTPLMQQAASTSIVSSDDIYDRAAQHLEEVLNLAPNVNYASGASRARFYQVRGIGERSQFVEPLNPSVGVLVDGIDFSGLGTAGTLFDVSQVEVLRGPQGTLHGANALAGLINITTAAPTDTPYFAVEASAAEYDTYSVGVVGSGPLVADELLYRLAVNHYESDGFIDNTFLDRDDTNNRDETVIRGKLRWLAGNSDTVDMVLSYSDIDNGYDAFSLDNTRETLSDEPGKDTLESTAVGLHWTRELTTATLHVQGSFASTETEYSYDEDWSFVGIAPELEYSSFDQYLRDRESASAEARLVSRQPLQLAGLSSDWAIGAYYLGDREDLARNYTFLGAPFSSEFDTDTSAIFGQLDTQLSEHWVLVSGLRVERRNTDYSDSNDVSSDPSKTLWGGKLALEYYTDEGGLWYGSISRGYRANGVNAGILATEEAVEDPDQKEQLRALREFDDESLINYEIGFKRQFSDLNLGTRIALFYMDRSDQQVSSSLVLPRPDGSTNFIDYTSNAAEGSNYGLELELTWQPTANLDVYASLGLLETEFEDYINANGTDLSGRDQAHAPSYQYALGGRYDFAGGFFARVDLEGKDEFFFSDRHDVKSPSQDLVHARLGWENAHWSVALWGRNLTDEDYFARGFGSFGNDPRKGYITEPYFQYGDPRQVGVSASYRF</sequence>
<dbReference type="InterPro" id="IPR039426">
    <property type="entry name" value="TonB-dep_rcpt-like"/>
</dbReference>
<dbReference type="GO" id="GO:0006826">
    <property type="term" value="P:iron ion transport"/>
    <property type="evidence" value="ECO:0007669"/>
    <property type="project" value="UniProtKB-KW"/>
</dbReference>
<name>A0A919CI28_9GAMM</name>
<keyword evidence="6 15" id="KW-0732">Signal</keyword>
<keyword evidence="2 12" id="KW-0813">Transport</keyword>
<evidence type="ECO:0000259" key="16">
    <source>
        <dbReference type="Pfam" id="PF00593"/>
    </source>
</evidence>
<dbReference type="EMBL" id="BMYM01000001">
    <property type="protein sequence ID" value="GHD26146.1"/>
    <property type="molecule type" value="Genomic_DNA"/>
</dbReference>
<feature type="chain" id="PRO_5037736934" evidence="15">
    <location>
        <begin position="27"/>
        <end position="709"/>
    </location>
</feature>
<evidence type="ECO:0000256" key="9">
    <source>
        <dbReference type="ARBA" id="ARBA00023077"/>
    </source>
</evidence>
<evidence type="ECO:0000256" key="15">
    <source>
        <dbReference type="SAM" id="SignalP"/>
    </source>
</evidence>
<keyword evidence="11 12" id="KW-0998">Cell outer membrane</keyword>
<evidence type="ECO:0000256" key="14">
    <source>
        <dbReference type="RuleBase" id="RU003357"/>
    </source>
</evidence>
<dbReference type="Pfam" id="PF07715">
    <property type="entry name" value="Plug"/>
    <property type="match status" value="1"/>
</dbReference>
<reference evidence="18" key="2">
    <citation type="submission" date="2020-09" db="EMBL/GenBank/DDBJ databases">
        <authorList>
            <person name="Sun Q."/>
            <person name="Kim S."/>
        </authorList>
    </citation>
    <scope>NUCLEOTIDE SEQUENCE</scope>
    <source>
        <strain evidence="18">KCTC 23430</strain>
    </source>
</reference>
<dbReference type="PANTHER" id="PTHR32552">
    <property type="entry name" value="FERRICHROME IRON RECEPTOR-RELATED"/>
    <property type="match status" value="1"/>
</dbReference>
<evidence type="ECO:0000256" key="8">
    <source>
        <dbReference type="ARBA" id="ARBA00023065"/>
    </source>
</evidence>
<dbReference type="InterPro" id="IPR000531">
    <property type="entry name" value="Beta-barrel_TonB"/>
</dbReference>
<dbReference type="InterPro" id="IPR036942">
    <property type="entry name" value="Beta-barrel_TonB_sf"/>
</dbReference>
<keyword evidence="3 12" id="KW-1134">Transmembrane beta strand</keyword>
<evidence type="ECO:0000256" key="7">
    <source>
        <dbReference type="ARBA" id="ARBA00023004"/>
    </source>
</evidence>
<feature type="signal peptide" evidence="15">
    <location>
        <begin position="1"/>
        <end position="26"/>
    </location>
</feature>
<evidence type="ECO:0000256" key="11">
    <source>
        <dbReference type="ARBA" id="ARBA00023237"/>
    </source>
</evidence>
<keyword evidence="4" id="KW-0410">Iron transport</keyword>
<evidence type="ECO:0000259" key="17">
    <source>
        <dbReference type="Pfam" id="PF07715"/>
    </source>
</evidence>
<comment type="subcellular location">
    <subcellularLocation>
        <location evidence="1 12">Cell outer membrane</location>
        <topology evidence="1 12">Multi-pass membrane protein</topology>
    </subcellularLocation>
</comment>
<evidence type="ECO:0000256" key="10">
    <source>
        <dbReference type="ARBA" id="ARBA00023136"/>
    </source>
</evidence>
<dbReference type="PROSITE" id="PS01156">
    <property type="entry name" value="TONB_DEPENDENT_REC_2"/>
    <property type="match status" value="1"/>
</dbReference>
<evidence type="ECO:0000256" key="4">
    <source>
        <dbReference type="ARBA" id="ARBA00022496"/>
    </source>
</evidence>
<dbReference type="Pfam" id="PF00593">
    <property type="entry name" value="TonB_dep_Rec_b-barrel"/>
    <property type="match status" value="1"/>
</dbReference>
<evidence type="ECO:0000256" key="1">
    <source>
        <dbReference type="ARBA" id="ARBA00004571"/>
    </source>
</evidence>
<evidence type="ECO:0000256" key="3">
    <source>
        <dbReference type="ARBA" id="ARBA00022452"/>
    </source>
</evidence>
<protein>
    <submittedName>
        <fullName evidence="18">TonB-dependent receptor</fullName>
    </submittedName>
</protein>
<evidence type="ECO:0000256" key="6">
    <source>
        <dbReference type="ARBA" id="ARBA00022729"/>
    </source>
</evidence>
<dbReference type="InterPro" id="IPR010917">
    <property type="entry name" value="TonB_rcpt_CS"/>
</dbReference>
<dbReference type="AlphaFoldDB" id="A0A919CI28"/>
<accession>A0A919CI28</accession>
<keyword evidence="18" id="KW-0675">Receptor</keyword>
<keyword evidence="5 12" id="KW-0812">Transmembrane</keyword>
<evidence type="ECO:0000256" key="13">
    <source>
        <dbReference type="PROSITE-ProRule" id="PRU10144"/>
    </source>
</evidence>
<dbReference type="RefSeq" id="WP_229802521.1">
    <property type="nucleotide sequence ID" value="NZ_BMYM01000001.1"/>
</dbReference>
<keyword evidence="7" id="KW-0408">Iron</keyword>
<keyword evidence="10 12" id="KW-0472">Membrane</keyword>
<dbReference type="SUPFAM" id="SSF56935">
    <property type="entry name" value="Porins"/>
    <property type="match status" value="1"/>
</dbReference>
<evidence type="ECO:0000256" key="5">
    <source>
        <dbReference type="ARBA" id="ARBA00022692"/>
    </source>
</evidence>
<feature type="domain" description="TonB-dependent receptor-like beta-barrel" evidence="16">
    <location>
        <begin position="236"/>
        <end position="666"/>
    </location>
</feature>
<dbReference type="PROSITE" id="PS52016">
    <property type="entry name" value="TONB_DEPENDENT_REC_3"/>
    <property type="match status" value="1"/>
</dbReference>